<reference evidence="1 2" key="1">
    <citation type="journal article" date="2015" name="Genome Announc.">
        <title>Complete genome sequences for 59 burkholderia isolates, both pathogenic and near neighbor.</title>
        <authorList>
            <person name="Johnson S.L."/>
            <person name="Bishop-Lilly K.A."/>
            <person name="Ladner J.T."/>
            <person name="Daligault H.E."/>
            <person name="Davenport K.W."/>
            <person name="Jaissle J."/>
            <person name="Frey K.G."/>
            <person name="Koroleva G.I."/>
            <person name="Bruce D.C."/>
            <person name="Coyne S.R."/>
            <person name="Broomall S.M."/>
            <person name="Li P.E."/>
            <person name="Teshima H."/>
            <person name="Gibbons H.S."/>
            <person name="Palacios G.F."/>
            <person name="Rosenzweig C.N."/>
            <person name="Redden C.L."/>
            <person name="Xu Y."/>
            <person name="Minogue T.D."/>
            <person name="Chain P.S."/>
        </authorList>
    </citation>
    <scope>NUCLEOTIDE SEQUENCE [LARGE SCALE GENOMIC DNA]</scope>
    <source>
        <strain evidence="1 2">ATCC BAA-463</strain>
    </source>
</reference>
<dbReference type="EMBL" id="CP010026">
    <property type="protein sequence ID" value="AJZ60812.1"/>
    <property type="molecule type" value="Genomic_DNA"/>
</dbReference>
<gene>
    <name evidence="1" type="ORF">OI25_2191</name>
</gene>
<accession>A0AAU8T3P0</accession>
<dbReference type="AlphaFoldDB" id="A0AAU8T3P0"/>
<organism evidence="1 2">
    <name type="scientific">Paraburkholderia fungorum</name>
    <dbReference type="NCBI Taxonomy" id="134537"/>
    <lineage>
        <taxon>Bacteria</taxon>
        <taxon>Pseudomonadati</taxon>
        <taxon>Pseudomonadota</taxon>
        <taxon>Betaproteobacteria</taxon>
        <taxon>Burkholderiales</taxon>
        <taxon>Burkholderiaceae</taxon>
        <taxon>Paraburkholderia</taxon>
    </lineage>
</organism>
<evidence type="ECO:0000313" key="2">
    <source>
        <dbReference type="Proteomes" id="UP000032614"/>
    </source>
</evidence>
<dbReference type="RefSeq" id="WP_046567890.1">
    <property type="nucleotide sequence ID" value="NZ_CAKZHR010000007.1"/>
</dbReference>
<name>A0AAU8T3P0_9BURK</name>
<proteinExistence type="predicted"/>
<dbReference type="KEGG" id="bfn:OI25_2191"/>
<evidence type="ECO:0000313" key="1">
    <source>
        <dbReference type="EMBL" id="AJZ60812.1"/>
    </source>
</evidence>
<protein>
    <submittedName>
        <fullName evidence="1">Uncharacterized protein</fullName>
    </submittedName>
</protein>
<dbReference type="GeneID" id="66516158"/>
<dbReference type="Proteomes" id="UP000032614">
    <property type="component" value="Chromosome 1"/>
</dbReference>
<sequence>MKSLRAQIASVTDRENLIYEIWHENRQVAEISKEPGRGYEIEIYPAVDNGSWQFDLNEFKAILESGIMELANNPQ</sequence>